<dbReference type="PANTHER" id="PTHR34365:SF7">
    <property type="entry name" value="GLYCINE-RICH DOMAIN-CONTAINING PROTEIN 1"/>
    <property type="match status" value="1"/>
</dbReference>
<dbReference type="InterPro" id="IPR009836">
    <property type="entry name" value="GRDP-like"/>
</dbReference>
<sequence length="338" mass="39349">MINDSFGVQGGMEPEQYFDEAPNEEARRFYDQLEESSRPLCEGSPHSSFLVAVRLMNIKSDWNVPNAAMDSMVDLLGELVNPEFIIPKNFYQAKRMISRLGLTYDRIHGCVNGCMLFYKTDSELENCKLCGHARYKRTQAGKMVLVKEIHYLLLIPRLKRLYASVRSAPHKRWHREYRRMPGVLSHPSDGQPWKHFDNIYILILLVNQKMLDWGCVQMASHHSLMLLRLIHAGWNKPTDKKCSTYDLVSVVKRQSPFFYQVSRPHMTSEVYLDGAVARYKGFLHLIRRNKERSIDSFSVPTYDIDLIWHTHQLHPISYCKDLVDIMGKVLNHDDTDSD</sequence>
<dbReference type="AlphaFoldDB" id="A0AAF0R1U1"/>
<dbReference type="EMBL" id="CP133617">
    <property type="protein sequence ID" value="WMV33118.1"/>
    <property type="molecule type" value="Genomic_DNA"/>
</dbReference>
<organism evidence="1 2">
    <name type="scientific">Solanum verrucosum</name>
    <dbReference type="NCBI Taxonomy" id="315347"/>
    <lineage>
        <taxon>Eukaryota</taxon>
        <taxon>Viridiplantae</taxon>
        <taxon>Streptophyta</taxon>
        <taxon>Embryophyta</taxon>
        <taxon>Tracheophyta</taxon>
        <taxon>Spermatophyta</taxon>
        <taxon>Magnoliopsida</taxon>
        <taxon>eudicotyledons</taxon>
        <taxon>Gunneridae</taxon>
        <taxon>Pentapetalae</taxon>
        <taxon>asterids</taxon>
        <taxon>lamiids</taxon>
        <taxon>Solanales</taxon>
        <taxon>Solanaceae</taxon>
        <taxon>Solanoideae</taxon>
        <taxon>Solaneae</taxon>
        <taxon>Solanum</taxon>
    </lineage>
</organism>
<keyword evidence="2" id="KW-1185">Reference proteome</keyword>
<name>A0AAF0R1U1_SOLVR</name>
<protein>
    <submittedName>
        <fullName evidence="1">Uncharacterized protein</fullName>
    </submittedName>
</protein>
<reference evidence="1" key="1">
    <citation type="submission" date="2023-08" db="EMBL/GenBank/DDBJ databases">
        <title>A de novo genome assembly of Solanum verrucosum Schlechtendal, a Mexican diploid species geographically isolated from the other diploid A-genome species in potato relatives.</title>
        <authorList>
            <person name="Hosaka K."/>
        </authorList>
    </citation>
    <scope>NUCLEOTIDE SEQUENCE</scope>
    <source>
        <tissue evidence="1">Young leaves</tissue>
    </source>
</reference>
<gene>
    <name evidence="1" type="ORF">MTR67_026503</name>
</gene>
<dbReference type="Pfam" id="PF07173">
    <property type="entry name" value="GRDP-like"/>
    <property type="match status" value="1"/>
</dbReference>
<evidence type="ECO:0000313" key="2">
    <source>
        <dbReference type="Proteomes" id="UP001234989"/>
    </source>
</evidence>
<dbReference type="PANTHER" id="PTHR34365">
    <property type="entry name" value="ENOLASE (DUF1399)"/>
    <property type="match status" value="1"/>
</dbReference>
<dbReference type="Proteomes" id="UP001234989">
    <property type="component" value="Chromosome 6"/>
</dbReference>
<proteinExistence type="predicted"/>
<accession>A0AAF0R1U1</accession>
<evidence type="ECO:0000313" key="1">
    <source>
        <dbReference type="EMBL" id="WMV33118.1"/>
    </source>
</evidence>